<evidence type="ECO:0000313" key="5">
    <source>
        <dbReference type="Proteomes" id="UP000466794"/>
    </source>
</evidence>
<sequence length="294" mass="31651">MNAEHGPILVIGATGRQGSATVTALLEKGWPVKAFVRDPEAPKARALRDAGAELTVGDLDDEDSLRTAMDGVHGIFLMLTMMDGVHISLEAVAAEERRGKAVADLAAKAGVAHLVYSSLNGVGMGSGIEYYDAKEHIEDHIRALGLPATMLRPVSFMDNFATYSKPTRDGDNLVLALAVPPDAPMPLIAIEDIGRYAALVFDRPAEYIGRVVGLAGDILTPRQIAETLARAAGLTPRVVQVPVEQIRAFDEQVGKMFAFFNTHPTPAADVPALRAALPELMTLEDWVRHTDWKL</sequence>
<dbReference type="Gene3D" id="3.90.25.10">
    <property type="entry name" value="UDP-galactose 4-epimerase, domain 1"/>
    <property type="match status" value="1"/>
</dbReference>
<gene>
    <name evidence="4" type="ORF">GPX89_05075</name>
</gene>
<evidence type="ECO:0000259" key="3">
    <source>
        <dbReference type="Pfam" id="PF05368"/>
    </source>
</evidence>
<dbReference type="PANTHER" id="PTHR42748">
    <property type="entry name" value="NITROGEN METABOLITE REPRESSION PROTEIN NMRA FAMILY MEMBER"/>
    <property type="match status" value="1"/>
</dbReference>
<dbReference type="PANTHER" id="PTHR42748:SF7">
    <property type="entry name" value="NMRA LIKE REDOX SENSOR 1-RELATED"/>
    <property type="match status" value="1"/>
</dbReference>
<dbReference type="Pfam" id="PF05368">
    <property type="entry name" value="NmrA"/>
    <property type="match status" value="1"/>
</dbReference>
<dbReference type="RefSeq" id="WP_157355361.1">
    <property type="nucleotide sequence ID" value="NZ_WRPP01000001.1"/>
</dbReference>
<dbReference type="Proteomes" id="UP000466794">
    <property type="component" value="Unassembled WGS sequence"/>
</dbReference>
<keyword evidence="2" id="KW-0521">NADP</keyword>
<dbReference type="InterPro" id="IPR036291">
    <property type="entry name" value="NAD(P)-bd_dom_sf"/>
</dbReference>
<comment type="similarity">
    <text evidence="1">Belongs to the NmrA-type oxidoreductase family.</text>
</comment>
<proteinExistence type="inferred from homology"/>
<feature type="domain" description="NmrA-like" evidence="3">
    <location>
        <begin position="7"/>
        <end position="267"/>
    </location>
</feature>
<dbReference type="Gene3D" id="3.40.50.720">
    <property type="entry name" value="NAD(P)-binding Rossmann-like Domain"/>
    <property type="match status" value="1"/>
</dbReference>
<protein>
    <submittedName>
        <fullName evidence="4">NAD(P)H-binding protein</fullName>
    </submittedName>
</protein>
<dbReference type="CDD" id="cd05251">
    <property type="entry name" value="NmrA_like_SDR_a"/>
    <property type="match status" value="1"/>
</dbReference>
<evidence type="ECO:0000256" key="2">
    <source>
        <dbReference type="ARBA" id="ARBA00022857"/>
    </source>
</evidence>
<dbReference type="InterPro" id="IPR051164">
    <property type="entry name" value="NmrA-like_oxidored"/>
</dbReference>
<reference evidence="4 5" key="1">
    <citation type="submission" date="2019-12" db="EMBL/GenBank/DDBJ databases">
        <title>Nocardia sp. nov. ET3-3 isolated from soil.</title>
        <authorList>
            <person name="Kanchanasin P."/>
            <person name="Tanasupawat S."/>
            <person name="Yuki M."/>
            <person name="Kudo T."/>
        </authorList>
    </citation>
    <scope>NUCLEOTIDE SEQUENCE [LARGE SCALE GENOMIC DNA]</scope>
    <source>
        <strain evidence="4 5">ET3-3</strain>
    </source>
</reference>
<dbReference type="InterPro" id="IPR008030">
    <property type="entry name" value="NmrA-like"/>
</dbReference>
<dbReference type="AlphaFoldDB" id="A0A7K1UQJ3"/>
<dbReference type="EMBL" id="WRPP01000001">
    <property type="protein sequence ID" value="MVU76616.1"/>
    <property type="molecule type" value="Genomic_DNA"/>
</dbReference>
<accession>A0A7K1UQJ3</accession>
<comment type="caution">
    <text evidence="4">The sequence shown here is derived from an EMBL/GenBank/DDBJ whole genome shotgun (WGS) entry which is preliminary data.</text>
</comment>
<dbReference type="SUPFAM" id="SSF51735">
    <property type="entry name" value="NAD(P)-binding Rossmann-fold domains"/>
    <property type="match status" value="1"/>
</dbReference>
<name>A0A7K1UQJ3_9NOCA</name>
<organism evidence="4 5">
    <name type="scientific">Nocardia terrae</name>
    <dbReference type="NCBI Taxonomy" id="2675851"/>
    <lineage>
        <taxon>Bacteria</taxon>
        <taxon>Bacillati</taxon>
        <taxon>Actinomycetota</taxon>
        <taxon>Actinomycetes</taxon>
        <taxon>Mycobacteriales</taxon>
        <taxon>Nocardiaceae</taxon>
        <taxon>Nocardia</taxon>
    </lineage>
</organism>
<evidence type="ECO:0000256" key="1">
    <source>
        <dbReference type="ARBA" id="ARBA00006328"/>
    </source>
</evidence>
<keyword evidence="5" id="KW-1185">Reference proteome</keyword>
<evidence type="ECO:0000313" key="4">
    <source>
        <dbReference type="EMBL" id="MVU76616.1"/>
    </source>
</evidence>